<dbReference type="Gene3D" id="1.10.287.130">
    <property type="match status" value="1"/>
</dbReference>
<protein>
    <recommendedName>
        <fullName evidence="3">histidine kinase</fullName>
        <ecNumber evidence="3">2.7.13.3</ecNumber>
    </recommendedName>
</protein>
<evidence type="ECO:0000256" key="11">
    <source>
        <dbReference type="SAM" id="Phobius"/>
    </source>
</evidence>
<keyword evidence="5" id="KW-0808">Transferase</keyword>
<dbReference type="KEGG" id="apac:S7S_14080"/>
<dbReference type="PRINTS" id="PR00344">
    <property type="entry name" value="BCTRLSENSOR"/>
</dbReference>
<evidence type="ECO:0000256" key="10">
    <source>
        <dbReference type="ARBA" id="ARBA00023136"/>
    </source>
</evidence>
<keyword evidence="7 14" id="KW-0418">Kinase</keyword>
<evidence type="ECO:0000256" key="7">
    <source>
        <dbReference type="ARBA" id="ARBA00022777"/>
    </source>
</evidence>
<evidence type="ECO:0000256" key="2">
    <source>
        <dbReference type="ARBA" id="ARBA00004370"/>
    </source>
</evidence>
<comment type="subcellular location">
    <subcellularLocation>
        <location evidence="2">Membrane</location>
    </subcellularLocation>
</comment>
<dbReference type="GO" id="GO:0004673">
    <property type="term" value="F:protein histidine kinase activity"/>
    <property type="evidence" value="ECO:0007669"/>
    <property type="project" value="UniProtKB-EC"/>
</dbReference>
<keyword evidence="4" id="KW-0597">Phosphoprotein</keyword>
<keyword evidence="10 11" id="KW-0472">Membrane</keyword>
<feature type="transmembrane region" description="Helical" evidence="11">
    <location>
        <begin position="167"/>
        <end position="187"/>
    </location>
</feature>
<dbReference type="InterPro" id="IPR005467">
    <property type="entry name" value="His_kinase_dom"/>
</dbReference>
<dbReference type="SMART" id="SM00387">
    <property type="entry name" value="HATPase_c"/>
    <property type="match status" value="1"/>
</dbReference>
<dbReference type="InterPro" id="IPR004358">
    <property type="entry name" value="Sig_transdc_His_kin-like_C"/>
</dbReference>
<dbReference type="Pfam" id="PF02518">
    <property type="entry name" value="HATPase_c"/>
    <property type="match status" value="1"/>
</dbReference>
<dbReference type="Gene3D" id="3.30.565.10">
    <property type="entry name" value="Histidine kinase-like ATPase, C-terminal domain"/>
    <property type="match status" value="1"/>
</dbReference>
<dbReference type="Pfam" id="PF00672">
    <property type="entry name" value="HAMP"/>
    <property type="match status" value="1"/>
</dbReference>
<keyword evidence="8 11" id="KW-1133">Transmembrane helix</keyword>
<dbReference type="PANTHER" id="PTHR45436">
    <property type="entry name" value="SENSOR HISTIDINE KINASE YKOH"/>
    <property type="match status" value="1"/>
</dbReference>
<dbReference type="PANTHER" id="PTHR45436:SF5">
    <property type="entry name" value="SENSOR HISTIDINE KINASE TRCS"/>
    <property type="match status" value="1"/>
</dbReference>
<gene>
    <name evidence="14" type="ORF">S7S_14080</name>
</gene>
<dbReference type="InterPro" id="IPR050428">
    <property type="entry name" value="TCS_sensor_his_kinase"/>
</dbReference>
<feature type="domain" description="Histidine kinase" evidence="12">
    <location>
        <begin position="248"/>
        <end position="445"/>
    </location>
</feature>
<comment type="catalytic activity">
    <reaction evidence="1">
        <text>ATP + protein L-histidine = ADP + protein N-phospho-L-histidine.</text>
        <dbReference type="EC" id="2.7.13.3"/>
    </reaction>
</comment>
<keyword evidence="15" id="KW-1185">Reference proteome</keyword>
<feature type="domain" description="HAMP" evidence="13">
    <location>
        <begin position="188"/>
        <end position="240"/>
    </location>
</feature>
<dbReference type="PROSITE" id="PS50885">
    <property type="entry name" value="HAMP"/>
    <property type="match status" value="1"/>
</dbReference>
<dbReference type="SMART" id="SM00304">
    <property type="entry name" value="HAMP"/>
    <property type="match status" value="1"/>
</dbReference>
<dbReference type="AlphaFoldDB" id="A0A0B4XRY8"/>
<sequence>MIRRPLSVGLRLWIAALVLVLVILPLAGLALAYNFRQAVNHSFDERLGSLLNVVLAGVRYDPLADQLVVTRSLGDARFDRVFSGWYWQASDGEMLAVTSRSLWDQRLAVRLSATPGQVAFDTTGPRNTPLRAMQRPILLASLGRPLYVTVAASREEPDAEVRSFERLLGVSLLALAVLLLTGLALQIRWGLTPLRRMRAALRRVEAGDAARLDEQGLPGELADLATAMNEVIDKDQRLIERGRSAAGNLAHALKTPVAVLQTQADRLPPEQREQLRAELARIDDAVRHHLARASAAGGAALAGRTRVMPVIRPVLDGLGRLASRRGLAMETAVNEQLTLRIDPQDLQELVGNLLENALGWARARVRVTLERDGEQGLLCIEDDGPGMTAEQRDAALARGARLDEQRPGSGLGLAIVAELVTLYGGTLTLDESPLGGLRVSVALRR</sequence>
<dbReference type="OrthoDB" id="9809567at2"/>
<dbReference type="PROSITE" id="PS50109">
    <property type="entry name" value="HIS_KIN"/>
    <property type="match status" value="1"/>
</dbReference>
<evidence type="ECO:0000256" key="9">
    <source>
        <dbReference type="ARBA" id="ARBA00023012"/>
    </source>
</evidence>
<accession>A0A0B4XRY8</accession>
<evidence type="ECO:0000256" key="5">
    <source>
        <dbReference type="ARBA" id="ARBA00022679"/>
    </source>
</evidence>
<keyword evidence="6 11" id="KW-0812">Transmembrane</keyword>
<dbReference type="RefSeq" id="WP_008733992.1">
    <property type="nucleotide sequence ID" value="NZ_CP004387.1"/>
</dbReference>
<evidence type="ECO:0000256" key="4">
    <source>
        <dbReference type="ARBA" id="ARBA00022553"/>
    </source>
</evidence>
<dbReference type="InterPro" id="IPR036890">
    <property type="entry name" value="HATPase_C_sf"/>
</dbReference>
<reference evidence="14 15" key="1">
    <citation type="journal article" date="2012" name="J. Bacteriol.">
        <title>Genome sequence of an alkane-degrading bacterium, Alcanivorax pacificus type strain W11-5, isolated from deep sea sediment.</title>
        <authorList>
            <person name="Lai Q."/>
            <person name="Shao Z."/>
        </authorList>
    </citation>
    <scope>NUCLEOTIDE SEQUENCE [LARGE SCALE GENOMIC DNA]</scope>
    <source>
        <strain evidence="14 15">W11-5</strain>
    </source>
</reference>
<evidence type="ECO:0000313" key="15">
    <source>
        <dbReference type="Proteomes" id="UP000006764"/>
    </source>
</evidence>
<evidence type="ECO:0000259" key="13">
    <source>
        <dbReference type="PROSITE" id="PS50885"/>
    </source>
</evidence>
<dbReference type="SUPFAM" id="SSF55874">
    <property type="entry name" value="ATPase domain of HSP90 chaperone/DNA topoisomerase II/histidine kinase"/>
    <property type="match status" value="1"/>
</dbReference>
<organism evidence="14 15">
    <name type="scientific">Isoalcanivorax pacificus W11-5</name>
    <dbReference type="NCBI Taxonomy" id="391936"/>
    <lineage>
        <taxon>Bacteria</taxon>
        <taxon>Pseudomonadati</taxon>
        <taxon>Pseudomonadota</taxon>
        <taxon>Gammaproteobacteria</taxon>
        <taxon>Oceanospirillales</taxon>
        <taxon>Alcanivoracaceae</taxon>
        <taxon>Isoalcanivorax</taxon>
    </lineage>
</organism>
<evidence type="ECO:0000259" key="12">
    <source>
        <dbReference type="PROSITE" id="PS50109"/>
    </source>
</evidence>
<evidence type="ECO:0000256" key="8">
    <source>
        <dbReference type="ARBA" id="ARBA00022989"/>
    </source>
</evidence>
<proteinExistence type="predicted"/>
<dbReference type="InterPro" id="IPR003594">
    <property type="entry name" value="HATPase_dom"/>
</dbReference>
<name>A0A0B4XRY8_9GAMM</name>
<keyword evidence="9" id="KW-0902">Two-component regulatory system</keyword>
<dbReference type="Proteomes" id="UP000006764">
    <property type="component" value="Chromosome"/>
</dbReference>
<dbReference type="GO" id="GO:0005886">
    <property type="term" value="C:plasma membrane"/>
    <property type="evidence" value="ECO:0007669"/>
    <property type="project" value="TreeGrafter"/>
</dbReference>
<evidence type="ECO:0000256" key="6">
    <source>
        <dbReference type="ARBA" id="ARBA00022692"/>
    </source>
</evidence>
<evidence type="ECO:0000313" key="14">
    <source>
        <dbReference type="EMBL" id="AJD49228.1"/>
    </source>
</evidence>
<dbReference type="STRING" id="391936.S7S_14080"/>
<evidence type="ECO:0000256" key="3">
    <source>
        <dbReference type="ARBA" id="ARBA00012438"/>
    </source>
</evidence>
<dbReference type="EC" id="2.7.13.3" evidence="3"/>
<evidence type="ECO:0000256" key="1">
    <source>
        <dbReference type="ARBA" id="ARBA00000085"/>
    </source>
</evidence>
<dbReference type="InterPro" id="IPR003660">
    <property type="entry name" value="HAMP_dom"/>
</dbReference>
<dbReference type="HOGENOM" id="CLU_000445_42_3_6"/>
<dbReference type="GO" id="GO:0000160">
    <property type="term" value="P:phosphorelay signal transduction system"/>
    <property type="evidence" value="ECO:0007669"/>
    <property type="project" value="UniProtKB-KW"/>
</dbReference>
<dbReference type="EMBL" id="CP004387">
    <property type="protein sequence ID" value="AJD49228.1"/>
    <property type="molecule type" value="Genomic_DNA"/>
</dbReference>